<keyword evidence="2" id="KW-0732">Signal</keyword>
<evidence type="ECO:0000256" key="2">
    <source>
        <dbReference type="ARBA" id="ARBA00022729"/>
    </source>
</evidence>
<evidence type="ECO:0000259" key="3">
    <source>
        <dbReference type="Pfam" id="PF13458"/>
    </source>
</evidence>
<keyword evidence="5" id="KW-1185">Reference proteome</keyword>
<dbReference type="InterPro" id="IPR028082">
    <property type="entry name" value="Peripla_BP_I"/>
</dbReference>
<dbReference type="SUPFAM" id="SSF53822">
    <property type="entry name" value="Periplasmic binding protein-like I"/>
    <property type="match status" value="1"/>
</dbReference>
<reference evidence="5" key="1">
    <citation type="journal article" date="2019" name="Int. J. Syst. Evol. Microbiol.">
        <title>The Global Catalogue of Microorganisms (GCM) 10K type strain sequencing project: providing services to taxonomists for standard genome sequencing and annotation.</title>
        <authorList>
            <consortium name="The Broad Institute Genomics Platform"/>
            <consortium name="The Broad Institute Genome Sequencing Center for Infectious Disease"/>
            <person name="Wu L."/>
            <person name="Ma J."/>
        </authorList>
    </citation>
    <scope>NUCLEOTIDE SEQUENCE [LARGE SCALE GENOMIC DNA]</scope>
    <source>
        <strain evidence="5">JCM 3367</strain>
    </source>
</reference>
<dbReference type="EMBL" id="BAAARY010000005">
    <property type="protein sequence ID" value="GAA2518333.1"/>
    <property type="molecule type" value="Genomic_DNA"/>
</dbReference>
<dbReference type="InterPro" id="IPR028081">
    <property type="entry name" value="Leu-bd"/>
</dbReference>
<feature type="domain" description="Leucine-binding protein" evidence="3">
    <location>
        <begin position="41"/>
        <end position="382"/>
    </location>
</feature>
<dbReference type="PANTHER" id="PTHR30483:SF6">
    <property type="entry name" value="PERIPLASMIC BINDING PROTEIN OF ABC TRANSPORTER FOR NATURAL AMINO ACIDS"/>
    <property type="match status" value="1"/>
</dbReference>
<gene>
    <name evidence="4" type="ORF">GCM10010201_14020</name>
</gene>
<evidence type="ECO:0000313" key="5">
    <source>
        <dbReference type="Proteomes" id="UP001499978"/>
    </source>
</evidence>
<comment type="caution">
    <text evidence="4">The sequence shown here is derived from an EMBL/GenBank/DDBJ whole genome shotgun (WGS) entry which is preliminary data.</text>
</comment>
<evidence type="ECO:0000256" key="1">
    <source>
        <dbReference type="ARBA" id="ARBA00010062"/>
    </source>
</evidence>
<dbReference type="PANTHER" id="PTHR30483">
    <property type="entry name" value="LEUCINE-SPECIFIC-BINDING PROTEIN"/>
    <property type="match status" value="1"/>
</dbReference>
<accession>A0ABP6ALJ4</accession>
<evidence type="ECO:0000313" key="4">
    <source>
        <dbReference type="EMBL" id="GAA2518333.1"/>
    </source>
</evidence>
<dbReference type="Gene3D" id="3.40.50.2300">
    <property type="match status" value="2"/>
</dbReference>
<dbReference type="InterPro" id="IPR051010">
    <property type="entry name" value="BCAA_transport"/>
</dbReference>
<dbReference type="PROSITE" id="PS51318">
    <property type="entry name" value="TAT"/>
    <property type="match status" value="1"/>
</dbReference>
<proteinExistence type="inferred from homology"/>
<sequence length="396" mass="41726">MSQMNRRQALKLLAATGASGIIAGCGVGGDQDDVADASTAPVAIGLLIPQAGPMKSIGDDLLRGFQLYLTMHGNQLGGHPVRLETAPEGDTPASAIAGLRALFDRNVLAVSGIANPVVMNSDLRSAVRQAKVPVVGANGSPFNLQGEVFIWRTSYTGNEPGLAMGRYMAENVDGRIVMVMPDGGSSQDVVLGFVDGFGSASRLVREPIYTADLPSPTRGSYDRAIRTIVNQGPEAVFAHFSGAAAVEFVRAYRAAGIRAPLYGTGFLTEGGAVAALGGSAAGIFTAMNYSADLAFSANQIFASAFRKAHSVPPSAYAMASFDAAHVLDRAIQLAGDDLTAQQVNLKLGQVGQIDSPRGLWQFNQSRTPQQKWYLREVRRDGQINANVVMRELTTLG</sequence>
<organism evidence="4 5">
    <name type="scientific">Pilimelia columellifera subsp. columellifera</name>
    <dbReference type="NCBI Taxonomy" id="706583"/>
    <lineage>
        <taxon>Bacteria</taxon>
        <taxon>Bacillati</taxon>
        <taxon>Actinomycetota</taxon>
        <taxon>Actinomycetes</taxon>
        <taxon>Micromonosporales</taxon>
        <taxon>Micromonosporaceae</taxon>
        <taxon>Pilimelia</taxon>
    </lineage>
</organism>
<comment type="similarity">
    <text evidence="1">Belongs to the leucine-binding protein family.</text>
</comment>
<dbReference type="InterPro" id="IPR006311">
    <property type="entry name" value="TAT_signal"/>
</dbReference>
<name>A0ABP6ALJ4_9ACTN</name>
<dbReference type="Pfam" id="PF13458">
    <property type="entry name" value="Peripla_BP_6"/>
    <property type="match status" value="1"/>
</dbReference>
<protein>
    <recommendedName>
        <fullName evidence="3">Leucine-binding protein domain-containing protein</fullName>
    </recommendedName>
</protein>
<dbReference type="PROSITE" id="PS51257">
    <property type="entry name" value="PROKAR_LIPOPROTEIN"/>
    <property type="match status" value="1"/>
</dbReference>
<dbReference type="Proteomes" id="UP001499978">
    <property type="component" value="Unassembled WGS sequence"/>
</dbReference>